<feature type="compositionally biased region" description="Pro residues" evidence="1">
    <location>
        <begin position="245"/>
        <end position="258"/>
    </location>
</feature>
<name>A0A811PK09_9POAL</name>
<comment type="caution">
    <text evidence="3">The sequence shown here is derived from an EMBL/GenBank/DDBJ whole genome shotgun (WGS) entry which is preliminary data.</text>
</comment>
<feature type="compositionally biased region" description="Basic and acidic residues" evidence="1">
    <location>
        <begin position="266"/>
        <end position="285"/>
    </location>
</feature>
<evidence type="ECO:0000259" key="2">
    <source>
        <dbReference type="Pfam" id="PF03732"/>
    </source>
</evidence>
<dbReference type="Pfam" id="PF03732">
    <property type="entry name" value="Retrotrans_gag"/>
    <property type="match status" value="1"/>
</dbReference>
<dbReference type="OrthoDB" id="696502at2759"/>
<proteinExistence type="predicted"/>
<feature type="region of interest" description="Disordered" evidence="1">
    <location>
        <begin position="222"/>
        <end position="285"/>
    </location>
</feature>
<sequence length="351" mass="40546">MDARSADRWERIDRRLQDAASALEQRDLIVESRLESLEEFASSQYTTAVVADNWGDHFESRISDLEHRMFDLECIRIVECGDERDERVADLEKVVEELKAGQPEIYAHLDDFVERNLVGVDWPSFCRMIRELFCRNQHELLLRTYLHIRQTTTVQDYVDRFVDLIEQLSTYTPNPDHIAYVTRFVNGLRDDIRAVVFVQRPKDLDSACILALLQEEATEPRWRREGRQLHPPPFVKSQVQRGALPLPPPPARAGPPPQGIAGLPVEPRRPQDDHKPPTRPLEERFQSLRDYRKSRGLCVRCGERWQPGHRCAPQVQLHALQELWDVCQDEFEVPGCSATTDVTEPTDAVPA</sequence>
<accession>A0A811PK09</accession>
<organism evidence="3 4">
    <name type="scientific">Miscanthus lutarioriparius</name>
    <dbReference type="NCBI Taxonomy" id="422564"/>
    <lineage>
        <taxon>Eukaryota</taxon>
        <taxon>Viridiplantae</taxon>
        <taxon>Streptophyta</taxon>
        <taxon>Embryophyta</taxon>
        <taxon>Tracheophyta</taxon>
        <taxon>Spermatophyta</taxon>
        <taxon>Magnoliopsida</taxon>
        <taxon>Liliopsida</taxon>
        <taxon>Poales</taxon>
        <taxon>Poaceae</taxon>
        <taxon>PACMAD clade</taxon>
        <taxon>Panicoideae</taxon>
        <taxon>Andropogonodae</taxon>
        <taxon>Andropogoneae</taxon>
        <taxon>Saccharinae</taxon>
        <taxon>Miscanthus</taxon>
    </lineage>
</organism>
<gene>
    <name evidence="3" type="ORF">NCGR_LOCUS30307</name>
</gene>
<dbReference type="Proteomes" id="UP000604825">
    <property type="component" value="Unassembled WGS sequence"/>
</dbReference>
<keyword evidence="4" id="KW-1185">Reference proteome</keyword>
<reference evidence="3" key="1">
    <citation type="submission" date="2020-10" db="EMBL/GenBank/DDBJ databases">
        <authorList>
            <person name="Han B."/>
            <person name="Lu T."/>
            <person name="Zhao Q."/>
            <person name="Huang X."/>
            <person name="Zhao Y."/>
        </authorList>
    </citation>
    <scope>NUCLEOTIDE SEQUENCE</scope>
</reference>
<dbReference type="EMBL" id="CAJGYO010000007">
    <property type="protein sequence ID" value="CAD6246031.1"/>
    <property type="molecule type" value="Genomic_DNA"/>
</dbReference>
<dbReference type="InterPro" id="IPR005162">
    <property type="entry name" value="Retrotrans_gag_dom"/>
</dbReference>
<evidence type="ECO:0000313" key="4">
    <source>
        <dbReference type="Proteomes" id="UP000604825"/>
    </source>
</evidence>
<evidence type="ECO:0000313" key="3">
    <source>
        <dbReference type="EMBL" id="CAD6246031.1"/>
    </source>
</evidence>
<evidence type="ECO:0000256" key="1">
    <source>
        <dbReference type="SAM" id="MobiDB-lite"/>
    </source>
</evidence>
<feature type="domain" description="Retrotransposon gag" evidence="2">
    <location>
        <begin position="115"/>
        <end position="190"/>
    </location>
</feature>
<protein>
    <recommendedName>
        <fullName evidence="2">Retrotransposon gag domain-containing protein</fullName>
    </recommendedName>
</protein>
<dbReference type="AlphaFoldDB" id="A0A811PK09"/>